<feature type="transmembrane region" description="Helical" evidence="1">
    <location>
        <begin position="69"/>
        <end position="89"/>
    </location>
</feature>
<dbReference type="EMBL" id="ML769482">
    <property type="protein sequence ID" value="KAE9398436.1"/>
    <property type="molecule type" value="Genomic_DNA"/>
</dbReference>
<keyword evidence="3" id="KW-1185">Reference proteome</keyword>
<dbReference type="AlphaFoldDB" id="A0A6A4HK33"/>
<proteinExistence type="predicted"/>
<evidence type="ECO:0000313" key="3">
    <source>
        <dbReference type="Proteomes" id="UP000799118"/>
    </source>
</evidence>
<name>A0A6A4HK33_9AGAR</name>
<evidence type="ECO:0000256" key="1">
    <source>
        <dbReference type="SAM" id="Phobius"/>
    </source>
</evidence>
<keyword evidence="1" id="KW-0812">Transmembrane</keyword>
<reference evidence="2" key="1">
    <citation type="journal article" date="2019" name="Environ. Microbiol.">
        <title>Fungal ecological strategies reflected in gene transcription - a case study of two litter decomposers.</title>
        <authorList>
            <person name="Barbi F."/>
            <person name="Kohler A."/>
            <person name="Barry K."/>
            <person name="Baskaran P."/>
            <person name="Daum C."/>
            <person name="Fauchery L."/>
            <person name="Ihrmark K."/>
            <person name="Kuo A."/>
            <person name="LaButti K."/>
            <person name="Lipzen A."/>
            <person name="Morin E."/>
            <person name="Grigoriev I.V."/>
            <person name="Henrissat B."/>
            <person name="Lindahl B."/>
            <person name="Martin F."/>
        </authorList>
    </citation>
    <scope>NUCLEOTIDE SEQUENCE</scope>
    <source>
        <strain evidence="2">JB14</strain>
    </source>
</reference>
<feature type="transmembrane region" description="Helical" evidence="1">
    <location>
        <begin position="197"/>
        <end position="219"/>
    </location>
</feature>
<evidence type="ECO:0000313" key="2">
    <source>
        <dbReference type="EMBL" id="KAE9398436.1"/>
    </source>
</evidence>
<accession>A0A6A4HK33</accession>
<gene>
    <name evidence="2" type="ORF">BT96DRAFT_994787</name>
</gene>
<keyword evidence="1" id="KW-1133">Transmembrane helix</keyword>
<feature type="transmembrane region" description="Helical" evidence="1">
    <location>
        <begin position="118"/>
        <end position="141"/>
    </location>
</feature>
<dbReference type="Proteomes" id="UP000799118">
    <property type="component" value="Unassembled WGS sequence"/>
</dbReference>
<keyword evidence="1" id="KW-0472">Membrane</keyword>
<dbReference type="OrthoDB" id="3046318at2759"/>
<evidence type="ECO:0008006" key="4">
    <source>
        <dbReference type="Google" id="ProtNLM"/>
    </source>
</evidence>
<protein>
    <recommendedName>
        <fullName evidence="4">G-protein coupled receptors family 1 profile domain-containing protein</fullName>
    </recommendedName>
</protein>
<feature type="transmembrane region" description="Helical" evidence="1">
    <location>
        <begin position="162"/>
        <end position="185"/>
    </location>
</feature>
<organism evidence="2 3">
    <name type="scientific">Gymnopus androsaceus JB14</name>
    <dbReference type="NCBI Taxonomy" id="1447944"/>
    <lineage>
        <taxon>Eukaryota</taxon>
        <taxon>Fungi</taxon>
        <taxon>Dikarya</taxon>
        <taxon>Basidiomycota</taxon>
        <taxon>Agaricomycotina</taxon>
        <taxon>Agaricomycetes</taxon>
        <taxon>Agaricomycetidae</taxon>
        <taxon>Agaricales</taxon>
        <taxon>Marasmiineae</taxon>
        <taxon>Omphalotaceae</taxon>
        <taxon>Gymnopus</taxon>
    </lineage>
</organism>
<sequence length="277" mass="30601">MSADIQLYLLLYDRQQYTTPDTLCRVQAAMVDGSSSMVATAGFVAVSAELPQSIYSSTSTERKASRIQLVLGLFVPYAVFLTFSIWSALVGKQNFQLFNPMNGLYCSLHVDGFSRYGIPAYCTAIMIVLLCLQVAILVKYWQTRAKASRAFTLLKREIPFSLILRMSLFSVASILVFSTGVLFMSDLLTPWPYIVEAALPLLAVCIFGTQKDLVAVWACRRHPKKIPSLQLPDIAIPSAHVHHPSDLVLSASGSMTRFESAPPSAVERVTRNVVLEV</sequence>